<evidence type="ECO:0000313" key="1">
    <source>
        <dbReference type="EMBL" id="ACL42686.1"/>
    </source>
</evidence>
<protein>
    <submittedName>
        <fullName evidence="1">Uncharacterized protein</fullName>
    </submittedName>
</protein>
<gene>
    <name evidence="1" type="ordered locus">Cyan7425_0292</name>
</gene>
<dbReference type="EMBL" id="CP001344">
    <property type="protein sequence ID" value="ACL42686.1"/>
    <property type="molecule type" value="Genomic_DNA"/>
</dbReference>
<dbReference type="KEGG" id="cyn:Cyan7425_0292"/>
<dbReference type="STRING" id="395961.Cyan7425_0292"/>
<proteinExistence type="predicted"/>
<sequence length="91" mass="10563">MSEKSVSEQYLECPGMPLAVYREVAAHLEQVPGVDVVLVPRSAPVFDYTQSQISRMEIRHPTDLDRRDQHRLQEILEYYSDRFGQWVPSQG</sequence>
<organism evidence="1">
    <name type="scientific">Cyanothece sp. (strain PCC 7425 / ATCC 29141)</name>
    <dbReference type="NCBI Taxonomy" id="395961"/>
    <lineage>
        <taxon>Bacteria</taxon>
        <taxon>Bacillati</taxon>
        <taxon>Cyanobacteriota</taxon>
        <taxon>Cyanophyceae</taxon>
        <taxon>Gomontiellales</taxon>
        <taxon>Cyanothecaceae</taxon>
        <taxon>Cyanothece</taxon>
    </lineage>
</organism>
<accession>B8HS27</accession>
<dbReference type="OrthoDB" id="514866at2"/>
<name>B8HS27_CYAP4</name>
<reference evidence="1" key="1">
    <citation type="submission" date="2009-01" db="EMBL/GenBank/DDBJ databases">
        <title>Complete sequence of chromosome Cyanothece sp. PCC 7425.</title>
        <authorList>
            <consortium name="US DOE Joint Genome Institute"/>
            <person name="Lucas S."/>
            <person name="Copeland A."/>
            <person name="Lapidus A."/>
            <person name="Glavina del Rio T."/>
            <person name="Dalin E."/>
            <person name="Tice H."/>
            <person name="Bruce D."/>
            <person name="Goodwin L."/>
            <person name="Pitluck S."/>
            <person name="Sims D."/>
            <person name="Meineke L."/>
            <person name="Brettin T."/>
            <person name="Detter J.C."/>
            <person name="Han C."/>
            <person name="Larimer F."/>
            <person name="Land M."/>
            <person name="Hauser L."/>
            <person name="Kyrpides N."/>
            <person name="Ovchinnikova G."/>
            <person name="Liberton M."/>
            <person name="Stoeckel J."/>
            <person name="Banerjee A."/>
            <person name="Singh A."/>
            <person name="Page L."/>
            <person name="Sato H."/>
            <person name="Zhao L."/>
            <person name="Sherman L."/>
            <person name="Pakrasi H."/>
            <person name="Richardson P."/>
        </authorList>
    </citation>
    <scope>NUCLEOTIDE SEQUENCE</scope>
    <source>
        <strain evidence="1">PCC 7425</strain>
    </source>
</reference>
<dbReference type="HOGENOM" id="CLU_171088_0_0_3"/>
<dbReference type="AlphaFoldDB" id="B8HS27"/>
<dbReference type="eggNOG" id="ENOG50331IB">
    <property type="taxonomic scope" value="Bacteria"/>
</dbReference>